<comment type="caution">
    <text evidence="7">The sequence shown here is derived from an EMBL/GenBank/DDBJ whole genome shotgun (WGS) entry which is preliminary data.</text>
</comment>
<comment type="similarity">
    <text evidence="2">Belongs to the Rho GDI family.</text>
</comment>
<keyword evidence="3" id="KW-0963">Cytoplasm</keyword>
<dbReference type="Pfam" id="PF02115">
    <property type="entry name" value="Rho_GDI"/>
    <property type="match status" value="1"/>
</dbReference>
<protein>
    <recommendedName>
        <fullName evidence="5">Rho GDP-dissociation inhibitor</fullName>
    </recommendedName>
</protein>
<dbReference type="AlphaFoldDB" id="A0A0C2IPG4"/>
<evidence type="ECO:0000256" key="5">
    <source>
        <dbReference type="ARBA" id="ARBA00071407"/>
    </source>
</evidence>
<accession>A0A0C2IPG4</accession>
<name>A0A0C2IPG4_9PEZI</name>
<organism evidence="7 8">
    <name type="scientific">Sporothrix brasiliensis 5110</name>
    <dbReference type="NCBI Taxonomy" id="1398154"/>
    <lineage>
        <taxon>Eukaryota</taxon>
        <taxon>Fungi</taxon>
        <taxon>Dikarya</taxon>
        <taxon>Ascomycota</taxon>
        <taxon>Pezizomycotina</taxon>
        <taxon>Sordariomycetes</taxon>
        <taxon>Sordariomycetidae</taxon>
        <taxon>Ophiostomatales</taxon>
        <taxon>Ophiostomataceae</taxon>
        <taxon>Sporothrix</taxon>
    </lineage>
</organism>
<dbReference type="RefSeq" id="XP_040616825.1">
    <property type="nucleotide sequence ID" value="XM_040765961.1"/>
</dbReference>
<dbReference type="GO" id="GO:0007015">
    <property type="term" value="P:actin filament organization"/>
    <property type="evidence" value="ECO:0007669"/>
    <property type="project" value="EnsemblFungi"/>
</dbReference>
<reference evidence="7 8" key="1">
    <citation type="journal article" date="2014" name="BMC Genomics">
        <title>Comparative genomics of the major fungal agents of human and animal Sporotrichosis: Sporothrix schenckii and Sporothrix brasiliensis.</title>
        <authorList>
            <person name="Teixeira M.M."/>
            <person name="de Almeida L.G."/>
            <person name="Kubitschek-Barreira P."/>
            <person name="Alves F.L."/>
            <person name="Kioshima E.S."/>
            <person name="Abadio A.K."/>
            <person name="Fernandes L."/>
            <person name="Derengowski L.S."/>
            <person name="Ferreira K.S."/>
            <person name="Souza R.C."/>
            <person name="Ruiz J.C."/>
            <person name="de Andrade N.C."/>
            <person name="Paes H.C."/>
            <person name="Nicola A.M."/>
            <person name="Albuquerque P."/>
            <person name="Gerber A.L."/>
            <person name="Martins V.P."/>
            <person name="Peconick L.D."/>
            <person name="Neto A.V."/>
            <person name="Chaucanez C.B."/>
            <person name="Silva P.A."/>
            <person name="Cunha O.L."/>
            <person name="de Oliveira F.F."/>
            <person name="dos Santos T.C."/>
            <person name="Barros A.L."/>
            <person name="Soares M.A."/>
            <person name="de Oliveira L.M."/>
            <person name="Marini M.M."/>
            <person name="Villalobos-Duno H."/>
            <person name="Cunha M.M."/>
            <person name="de Hoog S."/>
            <person name="da Silveira J.F."/>
            <person name="Henrissat B."/>
            <person name="Nino-Vega G.A."/>
            <person name="Cisalpino P.S."/>
            <person name="Mora-Montes H.M."/>
            <person name="Almeida S.R."/>
            <person name="Stajich J.E."/>
            <person name="Lopes-Bezerra L.M."/>
            <person name="Vasconcelos A.T."/>
            <person name="Felipe M.S."/>
        </authorList>
    </citation>
    <scope>NUCLEOTIDE SEQUENCE [LARGE SCALE GENOMIC DNA]</scope>
    <source>
        <strain evidence="7 8">5110</strain>
    </source>
</reference>
<dbReference type="GeneID" id="63680882"/>
<dbReference type="SUPFAM" id="SSF81296">
    <property type="entry name" value="E set domains"/>
    <property type="match status" value="1"/>
</dbReference>
<keyword evidence="8" id="KW-1185">Reference proteome</keyword>
<evidence type="ECO:0000256" key="2">
    <source>
        <dbReference type="ARBA" id="ARBA00009758"/>
    </source>
</evidence>
<dbReference type="OrthoDB" id="1683373at2759"/>
<sequence length="199" mass="22129">MATQQHDDDLHEGTPGYKLSQPKQSLATYQQMDAGDESLQRYKESLGLGGGKDLSDPSDARVCIIQSLTLESPGREPVTIDLSVPGSEATLKDHPFTIKEGSRFTMVATFKVQHEVLSGLRYVQVVKRKGVRVGKDSEMLGSYAPNTDKQPLYTKRFQEDEAPSGMLARGHYVASSSFVDDDKKTHLAFEWSFDIAKDW</sequence>
<dbReference type="GO" id="GO:0005935">
    <property type="term" value="C:cellular bud neck"/>
    <property type="evidence" value="ECO:0007669"/>
    <property type="project" value="EnsemblFungi"/>
</dbReference>
<dbReference type="GO" id="GO:0007266">
    <property type="term" value="P:Rho protein signal transduction"/>
    <property type="evidence" value="ECO:0007669"/>
    <property type="project" value="EnsemblFungi"/>
</dbReference>
<comment type="subcellular location">
    <subcellularLocation>
        <location evidence="1">Cytoplasm</location>
    </subcellularLocation>
</comment>
<dbReference type="Proteomes" id="UP000031575">
    <property type="component" value="Unassembled WGS sequence"/>
</dbReference>
<dbReference type="PANTHER" id="PTHR10980">
    <property type="entry name" value="RHO GDP-DISSOCIATION INHIBITOR"/>
    <property type="match status" value="1"/>
</dbReference>
<dbReference type="VEuPathDB" id="FungiDB:SPBR_07707"/>
<proteinExistence type="inferred from homology"/>
<dbReference type="Gene3D" id="2.70.50.30">
    <property type="entry name" value="Coagulation Factor XIII, subunit A, domain 1"/>
    <property type="match status" value="1"/>
</dbReference>
<feature type="region of interest" description="Disordered" evidence="6">
    <location>
        <begin position="1"/>
        <end position="26"/>
    </location>
</feature>
<evidence type="ECO:0000313" key="8">
    <source>
        <dbReference type="Proteomes" id="UP000031575"/>
    </source>
</evidence>
<evidence type="ECO:0000256" key="1">
    <source>
        <dbReference type="ARBA" id="ARBA00004496"/>
    </source>
</evidence>
<evidence type="ECO:0000256" key="3">
    <source>
        <dbReference type="ARBA" id="ARBA00022490"/>
    </source>
</evidence>
<dbReference type="InterPro" id="IPR024792">
    <property type="entry name" value="RhoGDI_dom_sf"/>
</dbReference>
<comment type="function">
    <text evidence="4">Regulates the GDP/GTP exchange reaction of the Rho proteins by inhibiting the dissociation of GDP from them, and the subsequent binding of GTP to them.</text>
</comment>
<dbReference type="GO" id="GO:0005094">
    <property type="term" value="F:Rho GDP-dissociation inhibitor activity"/>
    <property type="evidence" value="ECO:0007669"/>
    <property type="project" value="EnsemblFungi"/>
</dbReference>
<dbReference type="HOGENOM" id="CLU_076228_1_0_1"/>
<dbReference type="FunFam" id="2.70.50.30:FF:000001">
    <property type="entry name" value="Rho GDP-dissociation inhibitor 1"/>
    <property type="match status" value="1"/>
</dbReference>
<dbReference type="PANTHER" id="PTHR10980:SF3">
    <property type="entry name" value="LD16419P"/>
    <property type="match status" value="1"/>
</dbReference>
<dbReference type="GO" id="GO:0005934">
    <property type="term" value="C:cellular bud tip"/>
    <property type="evidence" value="ECO:0007669"/>
    <property type="project" value="EnsemblFungi"/>
</dbReference>
<dbReference type="GO" id="GO:0005829">
    <property type="term" value="C:cytosol"/>
    <property type="evidence" value="ECO:0007669"/>
    <property type="project" value="EnsemblFungi"/>
</dbReference>
<dbReference type="GO" id="GO:0032889">
    <property type="term" value="P:regulation of vacuole fusion, non-autophagic"/>
    <property type="evidence" value="ECO:0007669"/>
    <property type="project" value="EnsemblFungi"/>
</dbReference>
<dbReference type="InterPro" id="IPR014756">
    <property type="entry name" value="Ig_E-set"/>
</dbReference>
<feature type="compositionally biased region" description="Basic and acidic residues" evidence="6">
    <location>
        <begin position="1"/>
        <end position="12"/>
    </location>
</feature>
<dbReference type="GO" id="GO:0016020">
    <property type="term" value="C:membrane"/>
    <property type="evidence" value="ECO:0007669"/>
    <property type="project" value="TreeGrafter"/>
</dbReference>
<gene>
    <name evidence="7" type="ORF">SPBR_07707</name>
</gene>
<evidence type="ECO:0000313" key="7">
    <source>
        <dbReference type="EMBL" id="KIH88815.1"/>
    </source>
</evidence>
<dbReference type="EMBL" id="AWTV01000009">
    <property type="protein sequence ID" value="KIH88815.1"/>
    <property type="molecule type" value="Genomic_DNA"/>
</dbReference>
<evidence type="ECO:0000256" key="6">
    <source>
        <dbReference type="SAM" id="MobiDB-lite"/>
    </source>
</evidence>
<evidence type="ECO:0000256" key="4">
    <source>
        <dbReference type="ARBA" id="ARBA00054143"/>
    </source>
</evidence>
<dbReference type="InterPro" id="IPR000406">
    <property type="entry name" value="Rho_GDI"/>
</dbReference>